<dbReference type="Gene3D" id="1.10.2080.10">
    <property type="entry name" value="Insect odorant-binding protein A10/Ejaculatory bulb-specific protein 3"/>
    <property type="match status" value="1"/>
</dbReference>
<dbReference type="AlphaFoldDB" id="A0A4C1T2V0"/>
<dbReference type="SUPFAM" id="SSF100910">
    <property type="entry name" value="Chemosensory protein Csp2"/>
    <property type="match status" value="1"/>
</dbReference>
<feature type="chain" id="PRO_5020036452" evidence="1">
    <location>
        <begin position="21"/>
        <end position="140"/>
    </location>
</feature>
<gene>
    <name evidence="2" type="ORF">EVAR_77979_1</name>
</gene>
<comment type="caution">
    <text evidence="2">The sequence shown here is derived from an EMBL/GenBank/DDBJ whole genome shotgun (WGS) entry which is preliminary data.</text>
</comment>
<evidence type="ECO:0000313" key="3">
    <source>
        <dbReference type="Proteomes" id="UP000299102"/>
    </source>
</evidence>
<protein>
    <submittedName>
        <fullName evidence="2">Uncharacterized protein</fullName>
    </submittedName>
</protein>
<evidence type="ECO:0000256" key="1">
    <source>
        <dbReference type="SAM" id="SignalP"/>
    </source>
</evidence>
<dbReference type="Proteomes" id="UP000299102">
    <property type="component" value="Unassembled WGS sequence"/>
</dbReference>
<keyword evidence="3" id="KW-1185">Reference proteome</keyword>
<accession>A0A4C1T2V0</accession>
<dbReference type="EMBL" id="BGZK01000028">
    <property type="protein sequence ID" value="GBP07778.1"/>
    <property type="molecule type" value="Genomic_DNA"/>
</dbReference>
<dbReference type="OrthoDB" id="7458998at2759"/>
<name>A0A4C1T2V0_EUMVA</name>
<feature type="signal peptide" evidence="1">
    <location>
        <begin position="1"/>
        <end position="20"/>
    </location>
</feature>
<proteinExistence type="predicted"/>
<reference evidence="2 3" key="1">
    <citation type="journal article" date="2019" name="Commun. Biol.">
        <title>The bagworm genome reveals a unique fibroin gene that provides high tensile strength.</title>
        <authorList>
            <person name="Kono N."/>
            <person name="Nakamura H."/>
            <person name="Ohtoshi R."/>
            <person name="Tomita M."/>
            <person name="Numata K."/>
            <person name="Arakawa K."/>
        </authorList>
    </citation>
    <scope>NUCLEOTIDE SEQUENCE [LARGE SCALE GENOMIC DNA]</scope>
</reference>
<dbReference type="InterPro" id="IPR036682">
    <property type="entry name" value="OS_D_A10/PebIII_sf"/>
</dbReference>
<organism evidence="2 3">
    <name type="scientific">Eumeta variegata</name>
    <name type="common">Bagworm moth</name>
    <name type="synonym">Eumeta japonica</name>
    <dbReference type="NCBI Taxonomy" id="151549"/>
    <lineage>
        <taxon>Eukaryota</taxon>
        <taxon>Metazoa</taxon>
        <taxon>Ecdysozoa</taxon>
        <taxon>Arthropoda</taxon>
        <taxon>Hexapoda</taxon>
        <taxon>Insecta</taxon>
        <taxon>Pterygota</taxon>
        <taxon>Neoptera</taxon>
        <taxon>Endopterygota</taxon>
        <taxon>Lepidoptera</taxon>
        <taxon>Glossata</taxon>
        <taxon>Ditrysia</taxon>
        <taxon>Tineoidea</taxon>
        <taxon>Psychidae</taxon>
        <taxon>Oiketicinae</taxon>
        <taxon>Eumeta</taxon>
    </lineage>
</organism>
<evidence type="ECO:0000313" key="2">
    <source>
        <dbReference type="EMBL" id="GBP07778.1"/>
    </source>
</evidence>
<sequence length="140" mass="15588">MLLSKVLLFTVALAVHECTASDGERPWDRDVDQKLNEVVLSSQKSDDDGKRPLSNPAVGPVSVGDVKCLLSDTRYLCSERMSRIKGILIKVVENNCRRCTAEEKREAGVAILSLLVHERAALRQFLIKHKGFKKLQELGS</sequence>
<keyword evidence="1" id="KW-0732">Signal</keyword>